<organism evidence="4 5">
    <name type="scientific">Nelumbo nucifera</name>
    <name type="common">Sacred lotus</name>
    <dbReference type="NCBI Taxonomy" id="4432"/>
    <lineage>
        <taxon>Eukaryota</taxon>
        <taxon>Viridiplantae</taxon>
        <taxon>Streptophyta</taxon>
        <taxon>Embryophyta</taxon>
        <taxon>Tracheophyta</taxon>
        <taxon>Spermatophyta</taxon>
        <taxon>Magnoliopsida</taxon>
        <taxon>Proteales</taxon>
        <taxon>Nelumbonaceae</taxon>
        <taxon>Nelumbo</taxon>
    </lineage>
</organism>
<keyword evidence="1" id="KW-0862">Zinc</keyword>
<name>A0A822XZ87_NELNU</name>
<sequence length="821" mass="89878">MDGDEVRTMTHPPEHETPVFRCHKCGWPFPNHHPSAKHRRAHKKVCGALDGYKLIEPDRDEEDSGNLKRSESFESGHKMVGTEEDEFADAALEFTETVASPTTKSLEVTTEPLEVSETLERTEDESGYASAISPAIGPFEKNNQTIEIVTGSTVLCIGQAKYMSQNEDSEHADLYLNSDQVGDTAGETGIGSSDEIFESQNVEAEVNDYASKDTSDSKTSTPDLDNNTVLFDNSVISPIKFEEPIISSSESSIQTVEIFMDNSRVSGGQEKCILQNKDSTHVYLFDKSTQVGDATEEIGIGYPDEAVSSQNIKAVDESPPKDVSNAKSSIPVPGKSTVSLPIEMSKITKDENGYAFDIEAPANDSKSNLQTVEVSVGRSRVCTLQNEDSESVDMFISSTQAGDATREVIIGFPEETVEEQNTKTEAKENVPTDTPSTGGSLEVSEVSGTIDSKDHMEPEIPIVSGCSEVREDKENYYEALMFGEVHSCPLPSTRIRCPEETVEEQNTKSEAKENIPTDTPSTGGSLEVSEVTGITLNSKDPMEPEILIISGCNEVREEKENHFEALIFGEVHSCPFPSKTDESSDVSSSVEQVLEERETIDTVENACIKQKTDASECKDTTNDFSNADKILVRDSTDSINNNPVSLQNDRDNNLLRHQLGSSEVLSSNLGPASDVAIDSSSQGDSIEGHWGSISDGTFSSTKDAMEETNTLVHAQKVDRENTGENGSKEQKKNEQIITKVTKRTEKPHNTLKSLLVEGQDEKNHKAQDGAPLEDPMSVLDVNHEKLDRVMEQNSPQTFKGEKRRTKGKPLWVSLLCCLSVS</sequence>
<feature type="compositionally biased region" description="Basic and acidic residues" evidence="2">
    <location>
        <begin position="420"/>
        <end position="430"/>
    </location>
</feature>
<dbReference type="PROSITE" id="PS50157">
    <property type="entry name" value="ZINC_FINGER_C2H2_2"/>
    <property type="match status" value="1"/>
</dbReference>
<feature type="region of interest" description="Disordered" evidence="2">
    <location>
        <begin position="57"/>
        <end position="78"/>
    </location>
</feature>
<evidence type="ECO:0000259" key="3">
    <source>
        <dbReference type="PROSITE" id="PS50157"/>
    </source>
</evidence>
<feature type="compositionally biased region" description="Basic and acidic residues" evidence="2">
    <location>
        <begin position="505"/>
        <end position="515"/>
    </location>
</feature>
<feature type="domain" description="C2H2-type" evidence="3">
    <location>
        <begin position="20"/>
        <end position="42"/>
    </location>
</feature>
<gene>
    <name evidence="4" type="ORF">HUJ06_025578</name>
</gene>
<keyword evidence="1" id="KW-0863">Zinc-finger</keyword>
<dbReference type="PANTHER" id="PTHR35746:SF1">
    <property type="entry name" value="PENTATRICOPEPTIDE REPEAT (PPR) SUPERFAMILY PROTEIN"/>
    <property type="match status" value="1"/>
</dbReference>
<evidence type="ECO:0000313" key="4">
    <source>
        <dbReference type="EMBL" id="DAD24115.1"/>
    </source>
</evidence>
<dbReference type="GO" id="GO:0008270">
    <property type="term" value="F:zinc ion binding"/>
    <property type="evidence" value="ECO:0007669"/>
    <property type="project" value="UniProtKB-KW"/>
</dbReference>
<dbReference type="EMBL" id="DUZY01000001">
    <property type="protein sequence ID" value="DAD24115.1"/>
    <property type="molecule type" value="Genomic_DNA"/>
</dbReference>
<dbReference type="InterPro" id="IPR013087">
    <property type="entry name" value="Znf_C2H2_type"/>
</dbReference>
<dbReference type="PANTHER" id="PTHR35746">
    <property type="entry name" value="PENTATRICOPEPTIDE REPEAT (PPR) SUPERFAMILY PROTEIN"/>
    <property type="match status" value="1"/>
</dbReference>
<evidence type="ECO:0000256" key="2">
    <source>
        <dbReference type="SAM" id="MobiDB-lite"/>
    </source>
</evidence>
<dbReference type="Proteomes" id="UP000607653">
    <property type="component" value="Unassembled WGS sequence"/>
</dbReference>
<feature type="region of interest" description="Disordered" evidence="2">
    <location>
        <begin position="418"/>
        <end position="443"/>
    </location>
</feature>
<proteinExistence type="predicted"/>
<feature type="compositionally biased region" description="Basic and acidic residues" evidence="2">
    <location>
        <begin position="65"/>
        <end position="78"/>
    </location>
</feature>
<comment type="caution">
    <text evidence="4">The sequence shown here is derived from an EMBL/GenBank/DDBJ whole genome shotgun (WGS) entry which is preliminary data.</text>
</comment>
<accession>A0A822XZ87</accession>
<reference evidence="4 5" key="1">
    <citation type="journal article" date="2020" name="Mol. Biol. Evol.">
        <title>Distinct Expression and Methylation Patterns for Genes with Different Fates following a Single Whole-Genome Duplication in Flowering Plants.</title>
        <authorList>
            <person name="Shi T."/>
            <person name="Rahmani R.S."/>
            <person name="Gugger P.F."/>
            <person name="Wang M."/>
            <person name="Li H."/>
            <person name="Zhang Y."/>
            <person name="Li Z."/>
            <person name="Wang Q."/>
            <person name="Van de Peer Y."/>
            <person name="Marchal K."/>
            <person name="Chen J."/>
        </authorList>
    </citation>
    <scope>NUCLEOTIDE SEQUENCE [LARGE SCALE GENOMIC DNA]</scope>
    <source>
        <tissue evidence="4">Leaf</tissue>
    </source>
</reference>
<protein>
    <recommendedName>
        <fullName evidence="3">C2H2-type domain-containing protein</fullName>
    </recommendedName>
</protein>
<feature type="region of interest" description="Disordered" evidence="2">
    <location>
        <begin position="712"/>
        <end position="734"/>
    </location>
</feature>
<feature type="compositionally biased region" description="Basic and acidic residues" evidence="2">
    <location>
        <begin position="715"/>
        <end position="734"/>
    </location>
</feature>
<feature type="region of interest" description="Disordered" evidence="2">
    <location>
        <begin position="504"/>
        <end position="526"/>
    </location>
</feature>
<dbReference type="PROSITE" id="PS00028">
    <property type="entry name" value="ZINC_FINGER_C2H2_1"/>
    <property type="match status" value="1"/>
</dbReference>
<dbReference type="AlphaFoldDB" id="A0A822XZ87"/>
<evidence type="ECO:0000313" key="5">
    <source>
        <dbReference type="Proteomes" id="UP000607653"/>
    </source>
</evidence>
<evidence type="ECO:0000256" key="1">
    <source>
        <dbReference type="PROSITE-ProRule" id="PRU00042"/>
    </source>
</evidence>
<keyword evidence="5" id="KW-1185">Reference proteome</keyword>
<keyword evidence="1" id="KW-0479">Metal-binding</keyword>